<dbReference type="AlphaFoldDB" id="A0A8J1U8X7"/>
<dbReference type="EMBL" id="CAIIXF020000001">
    <property type="protein sequence ID" value="CAH1773775.1"/>
    <property type="molecule type" value="Genomic_DNA"/>
</dbReference>
<evidence type="ECO:0000313" key="2">
    <source>
        <dbReference type="Proteomes" id="UP000749559"/>
    </source>
</evidence>
<keyword evidence="2" id="KW-1185">Reference proteome</keyword>
<dbReference type="Proteomes" id="UP000749559">
    <property type="component" value="Unassembled WGS sequence"/>
</dbReference>
<comment type="caution">
    <text evidence="1">The sequence shown here is derived from an EMBL/GenBank/DDBJ whole genome shotgun (WGS) entry which is preliminary data.</text>
</comment>
<accession>A0A8J1U8X7</accession>
<reference evidence="1" key="1">
    <citation type="submission" date="2022-03" db="EMBL/GenBank/DDBJ databases">
        <authorList>
            <person name="Martin C."/>
        </authorList>
    </citation>
    <scope>NUCLEOTIDE SEQUENCE</scope>
</reference>
<gene>
    <name evidence="1" type="ORF">OFUS_LOCUS1324</name>
</gene>
<protein>
    <submittedName>
        <fullName evidence="1">Uncharacterized protein</fullName>
    </submittedName>
</protein>
<sequence>MIQLQLLYWGINIKENEQECPGLNVDEKILKYLTPSSVNKMNEMKQAREDLSPAERSCMLKAEDNIFIAAQNRTTEVLADSGSIVTDVCDEFINQWQINTIPELEKACNEPSAALRTIALEWPESVKNIFSPLKGTAACDASTARAMTQ</sequence>
<organism evidence="1 2">
    <name type="scientific">Owenia fusiformis</name>
    <name type="common">Polychaete worm</name>
    <dbReference type="NCBI Taxonomy" id="6347"/>
    <lineage>
        <taxon>Eukaryota</taxon>
        <taxon>Metazoa</taxon>
        <taxon>Spiralia</taxon>
        <taxon>Lophotrochozoa</taxon>
        <taxon>Annelida</taxon>
        <taxon>Polychaeta</taxon>
        <taxon>Sedentaria</taxon>
        <taxon>Canalipalpata</taxon>
        <taxon>Sabellida</taxon>
        <taxon>Oweniida</taxon>
        <taxon>Oweniidae</taxon>
        <taxon>Owenia</taxon>
    </lineage>
</organism>
<proteinExistence type="predicted"/>
<name>A0A8J1U8X7_OWEFU</name>
<evidence type="ECO:0000313" key="1">
    <source>
        <dbReference type="EMBL" id="CAH1773775.1"/>
    </source>
</evidence>